<comment type="caution">
    <text evidence="4">The sequence shown here is derived from an EMBL/GenBank/DDBJ whole genome shotgun (WGS) entry which is preliminary data.</text>
</comment>
<feature type="region of interest" description="Disordered" evidence="2">
    <location>
        <begin position="1357"/>
        <end position="1386"/>
    </location>
</feature>
<evidence type="ECO:0000256" key="3">
    <source>
        <dbReference type="SAM" id="Phobius"/>
    </source>
</evidence>
<reference evidence="4 5" key="1">
    <citation type="journal article" date="2023" name="BMC Biol.">
        <title>The compact genome of the sponge Oopsacas minuta (Hexactinellida) is lacking key metazoan core genes.</title>
        <authorList>
            <person name="Santini S."/>
            <person name="Schenkelaars Q."/>
            <person name="Jourda C."/>
            <person name="Duchesne M."/>
            <person name="Belahbib H."/>
            <person name="Rocher C."/>
            <person name="Selva M."/>
            <person name="Riesgo A."/>
            <person name="Vervoort M."/>
            <person name="Leys S.P."/>
            <person name="Kodjabachian L."/>
            <person name="Le Bivic A."/>
            <person name="Borchiellini C."/>
            <person name="Claverie J.M."/>
            <person name="Renard E."/>
        </authorList>
    </citation>
    <scope>NUCLEOTIDE SEQUENCE [LARGE SCALE GENOMIC DNA]</scope>
    <source>
        <strain evidence="4">SPO-2</strain>
    </source>
</reference>
<keyword evidence="5" id="KW-1185">Reference proteome</keyword>
<dbReference type="EMBL" id="JAKMXF010000266">
    <property type="protein sequence ID" value="KAI6653530.1"/>
    <property type="molecule type" value="Genomic_DNA"/>
</dbReference>
<evidence type="ECO:0000313" key="4">
    <source>
        <dbReference type="EMBL" id="KAI6653530.1"/>
    </source>
</evidence>
<proteinExistence type="predicted"/>
<protein>
    <recommendedName>
        <fullName evidence="6">KASH domain-containing protein</fullName>
    </recommendedName>
</protein>
<accession>A0AAV7JYX9</accession>
<evidence type="ECO:0000256" key="2">
    <source>
        <dbReference type="SAM" id="MobiDB-lite"/>
    </source>
</evidence>
<keyword evidence="3" id="KW-1133">Transmembrane helix</keyword>
<evidence type="ECO:0000313" key="5">
    <source>
        <dbReference type="Proteomes" id="UP001165289"/>
    </source>
</evidence>
<gene>
    <name evidence="4" type="ORF">LOD99_3425</name>
</gene>
<dbReference type="SUPFAM" id="SSF46966">
    <property type="entry name" value="Spectrin repeat"/>
    <property type="match status" value="1"/>
</dbReference>
<name>A0AAV7JYX9_9METZ</name>
<feature type="coiled-coil region" evidence="1">
    <location>
        <begin position="560"/>
        <end position="622"/>
    </location>
</feature>
<dbReference type="Proteomes" id="UP001165289">
    <property type="component" value="Unassembled WGS sequence"/>
</dbReference>
<keyword evidence="1" id="KW-0175">Coiled coil</keyword>
<sequence length="1868" mass="218343">MCTMNIRDYLNHLAPLSECKKLEKEQFRELYQTLREMGDGCDEDLKSLTRIISDSVLPGQINSKIDYLRDRSTYLSSIELSFKAEWSESNMENPSVLINVVSSVWLAGRKLVAVQQELRSIIILYCPRAYMMSISEIDEVWDKYYTSYDLELADSCTSTSSLVITSISKDTLVNWSDKWIDILIDKLDEDEFYFDENTPFDSLLFIAVKLHSLAGRLLLKCKDFHTCFAPRVIPALNSILVKCPAILKNFDAIKELVAKKPICNILQDSVPSYKPDELGIDVLKKRAKQFQTQYASLSDDIERYLVVCRYRKLRDHYDEIFLIRSEEDFDLNNFEESLSNIQELWDLDIEARLLDYVNQLEFLFICDKFQFELNKAREFLSQYECSKYQEFEIMSEHRKDIHNFIYSSHWIDSRQQEKSKLFAYIKKLNTVSYSEDDDSLSDDEEDDIITRKIAIQLLRIIENDFNDFTDLQTTVVEYYEEGIEQWKEFLRDVRNFDDNLSKKSYLLTNGFIKFQDSSKFPDSVRKLRSESAELEKFAEAHASLQLSGDDLCNLCDGGCQEFIQNKLEQIAEQIEEMRMKAIEVHRELDPLVRKITELEEDIKKIEDILVDTQESIDNKLEEHTKAKTEIFMDYLRSRMSSLKKRTVKLSTGCEQLEPFLNIESLDLTLLQQRYNEAEKKQTKILEFLSEKLENVILSSLDKTRRQIMFGESNLDSYETFFESLANDDFSENNCDVTKRLHDLENFFNDEYVNEIQHSIDNLIECSKELSEEVVKVELGNLEDSLSKLEITVRSTKILMHFAITYRELHEVLKLRESFIQTSSDRSYMADKLGFVGSQIEELFGEDFKICQTYYRQLRSRYTEYLSDQNQPPVLPLSLEIVSRLESRMRERLEELKVSFTDFNNSFEDVDKSITQFRKDSQNILVFAEKLEAAFTQKESSPIRDSSVLETQVKIWELLLTEGQNSLTQYDHAYECADNIYENLSPSPKVVWVKNIFPKAKEHLDQLKTCLIIFHKYQADLRANEDRLTAMTDNISHFYTEMRFPSVSINGNGTEKNEQRCDEFLHELQAITNSVRTLRIGLPELQAGAHQFVEYSIIEEKRLKILEEKLPEWQNKIDGLFQECNQNSLSGSGSLTRLEFEPQLSNESGYNDLHSFEIISHVTDHDSGAYNTPIDESMAEDCRKVQDKLTKWKRWMKQKERAHIMTSEISIKLSEAQLQKKEIDITKLEFVKKQHYFQILLADRESPKNFYNKHMNLYKELEHLFTHFEISMSKRCEEVSNRVASLFEFHLLISLCEQRLISIQSNTETVQNRQFMLEDQIQKMTDLRNELRDCERDCIDKIRKYYIELTPDYDIKSPNIEFSPDTSTESHSESDTDEKQSSSIFSNSQTSLLLPSIPCREQIQTIETKYKELYKVLTEHINSLTTKQEKANQIFNSLQNVYERTLGLINTITDQSSVDRIAPDYDSLKREYSSLEYTYTTMQTRYAPSHHESRIQLEVKESFANLQAVINENSGMDHGHNTSLATTVPSKVEFLFEQDDDQILPPLLNRDDIPPLNLSPDFENTDSPLIKCISLISDTIDFYKQFSSAGPHIENSSEALITEVQNRCTECHTEVISIQNTIRNFTGKDRVHEWLDSLQAIRDTLKRKIEIRRDEWMELVQKYNNANGYIDSLQTDLEGYKTDDWPDKAEFENAVETSADYLQEIIDGYNEFSPKMYQLIICETCEDDSCQEWRDKLNTFRATILSLKTEFYNLTHKEVIEPIKPVTIQPEIIPIEPTPSIPAANDIDPIVEPTQLIKPKLEHCELVESLPRIAPIEKPYGNKFLTIRSAQSFFYFIIHLFLVAVFIFGLLFFNYIQYATKNLKDHVPK</sequence>
<evidence type="ECO:0000256" key="1">
    <source>
        <dbReference type="SAM" id="Coils"/>
    </source>
</evidence>
<organism evidence="4 5">
    <name type="scientific">Oopsacas minuta</name>
    <dbReference type="NCBI Taxonomy" id="111878"/>
    <lineage>
        <taxon>Eukaryota</taxon>
        <taxon>Metazoa</taxon>
        <taxon>Porifera</taxon>
        <taxon>Hexactinellida</taxon>
        <taxon>Hexasterophora</taxon>
        <taxon>Lyssacinosida</taxon>
        <taxon>Leucopsacidae</taxon>
        <taxon>Oopsacas</taxon>
    </lineage>
</organism>
<evidence type="ECO:0008006" key="6">
    <source>
        <dbReference type="Google" id="ProtNLM"/>
    </source>
</evidence>
<feature type="transmembrane region" description="Helical" evidence="3">
    <location>
        <begin position="1832"/>
        <end position="1855"/>
    </location>
</feature>
<keyword evidence="3" id="KW-0472">Membrane</keyword>
<keyword evidence="3" id="KW-0812">Transmembrane</keyword>
<feature type="compositionally biased region" description="Basic and acidic residues" evidence="2">
    <location>
        <begin position="1367"/>
        <end position="1379"/>
    </location>
</feature>